<keyword evidence="1" id="KW-1133">Transmembrane helix</keyword>
<protein>
    <submittedName>
        <fullName evidence="2">Uncharacterized protein</fullName>
    </submittedName>
</protein>
<feature type="transmembrane region" description="Helical" evidence="1">
    <location>
        <begin position="29"/>
        <end position="48"/>
    </location>
</feature>
<keyword evidence="3" id="KW-1185">Reference proteome</keyword>
<dbReference type="GeneID" id="303190696"/>
<feature type="transmembrane region" description="Helical" evidence="1">
    <location>
        <begin position="7"/>
        <end position="23"/>
    </location>
</feature>
<evidence type="ECO:0000313" key="2">
    <source>
        <dbReference type="EMBL" id="RCS68686.1"/>
    </source>
</evidence>
<accession>A0A368LG59</accession>
<dbReference type="AlphaFoldDB" id="A0A368LG59"/>
<keyword evidence="1" id="KW-0472">Membrane</keyword>
<sequence>MTFNQKTLLTAVITFAFAALIFGHIWVSIILSATTWLLLCTIIPAYIWKRNRIAARAVFEALKINALGKEWVGKRSEVVLVKDKNKLEGVEVIAKTIEGSWFIVEIYINNKGEGSLKKLHEINTKAAKTILKEVPKIHERYFRDDKGK</sequence>
<name>A0A368LG59_9VIBR</name>
<dbReference type="EMBL" id="QPGL01000004">
    <property type="protein sequence ID" value="RCS68686.1"/>
    <property type="molecule type" value="Genomic_DNA"/>
</dbReference>
<evidence type="ECO:0000256" key="1">
    <source>
        <dbReference type="SAM" id="Phobius"/>
    </source>
</evidence>
<proteinExistence type="predicted"/>
<evidence type="ECO:0000313" key="3">
    <source>
        <dbReference type="Proteomes" id="UP000252479"/>
    </source>
</evidence>
<comment type="caution">
    <text evidence="2">The sequence shown here is derived from an EMBL/GenBank/DDBJ whole genome shotgun (WGS) entry which is preliminary data.</text>
</comment>
<dbReference type="Proteomes" id="UP000252479">
    <property type="component" value="Unassembled WGS sequence"/>
</dbReference>
<reference evidence="2 3" key="1">
    <citation type="journal article" date="2017" name="Elife">
        <title>Extensive horizontal gene transfer in cheese-associated bacteria.</title>
        <authorList>
            <person name="Bonham K.S."/>
            <person name="Wolfe B.E."/>
            <person name="Dutton R.J."/>
        </authorList>
    </citation>
    <scope>NUCLEOTIDE SEQUENCE [LARGE SCALE GENOMIC DNA]</scope>
    <source>
        <strain evidence="2 3">JB196</strain>
    </source>
</reference>
<dbReference type="RefSeq" id="WP_086957824.1">
    <property type="nucleotide sequence ID" value="NZ_FUKS01000002.1"/>
</dbReference>
<keyword evidence="1" id="KW-0812">Transmembrane</keyword>
<gene>
    <name evidence="2" type="ORF">CIK83_17390</name>
</gene>
<organism evidence="2 3">
    <name type="scientific">Vibrio casei</name>
    <dbReference type="NCBI Taxonomy" id="673372"/>
    <lineage>
        <taxon>Bacteria</taxon>
        <taxon>Pseudomonadati</taxon>
        <taxon>Pseudomonadota</taxon>
        <taxon>Gammaproteobacteria</taxon>
        <taxon>Vibrionales</taxon>
        <taxon>Vibrionaceae</taxon>
        <taxon>Vibrio</taxon>
    </lineage>
</organism>